<feature type="compositionally biased region" description="Polar residues" evidence="1">
    <location>
        <begin position="589"/>
        <end position="605"/>
    </location>
</feature>
<dbReference type="OrthoDB" id="3235325at2759"/>
<feature type="compositionally biased region" description="Polar residues" evidence="1">
    <location>
        <begin position="502"/>
        <end position="511"/>
    </location>
</feature>
<name>A0A165P6W5_9AGAM</name>
<feature type="region of interest" description="Disordered" evidence="1">
    <location>
        <begin position="59"/>
        <end position="150"/>
    </location>
</feature>
<gene>
    <name evidence="2" type="ORF">NEOLEDRAFT_1245152</name>
</gene>
<dbReference type="EMBL" id="KV425618">
    <property type="protein sequence ID" value="KZT20606.1"/>
    <property type="molecule type" value="Genomic_DNA"/>
</dbReference>
<evidence type="ECO:0000313" key="3">
    <source>
        <dbReference type="Proteomes" id="UP000076761"/>
    </source>
</evidence>
<feature type="compositionally biased region" description="Low complexity" evidence="1">
    <location>
        <begin position="481"/>
        <end position="501"/>
    </location>
</feature>
<accession>A0A165P6W5</accession>
<proteinExistence type="predicted"/>
<feature type="region of interest" description="Disordered" evidence="1">
    <location>
        <begin position="589"/>
        <end position="608"/>
    </location>
</feature>
<feature type="region of interest" description="Disordered" evidence="1">
    <location>
        <begin position="656"/>
        <end position="680"/>
    </location>
</feature>
<keyword evidence="3" id="KW-1185">Reference proteome</keyword>
<evidence type="ECO:0000313" key="2">
    <source>
        <dbReference type="EMBL" id="KZT20606.1"/>
    </source>
</evidence>
<feature type="compositionally biased region" description="Polar residues" evidence="1">
    <location>
        <begin position="84"/>
        <end position="109"/>
    </location>
</feature>
<evidence type="ECO:0000256" key="1">
    <source>
        <dbReference type="SAM" id="MobiDB-lite"/>
    </source>
</evidence>
<feature type="region of interest" description="Disordered" evidence="1">
    <location>
        <begin position="481"/>
        <end position="559"/>
    </location>
</feature>
<sequence length="680" mass="73225">MESSHHSLSGGSDFSGTNLATSFPTSDELALLEASFPSEAVNTDLARLDESLFSRHRNFELGNDSTPEHSHGQSMGPMGRIDPSGNTSDHSNFIQRKWISSNQGTNSHYSPRPVGRPRASTSYGQMTFSPGDVRDSGSRDVRDSGSQGNTHQRLAYVGSLDESTLLEYCPAYRQLHQKYLEAKQDLGQAKQDLGKMAQDLAVAKGQSDALQSALSTVAAARPAQQTLAGERGFERGLESLNLPIQASPSWRTKVDFSEAALRRMFWTVESWNDPSNRPNEKQAPAGPRGKLRQSQGINVAMRFVTNEAGDIIDGHRSARIREHATSFFHALLQVGKAPLSWGKCKCLATKLAFYNYMKHTFPELVFCDDNWKLDLIAQDVYHGFSARHVKPQLLPMNLDVSQLETIEDKDGELIADLGAAATPSTTSQLGSPVEKRKAPVQAPVELARAPKKKKLSLKNALSGLVPSTSGVVAQSSTATLTPALPLPTSSDAGTATGSTLTVPTNFATSDGNPHAGETSIGHIGANPDTDATNAAVSDKTDSVDTAPGPGTSVDEESVDRADITPLANMENVVTGGAQMDTTATNGAALASTSNGVDSDATASRASKSKKYMSIPETIKSSRQLFAKEYLAANPETTQWQFGRLWTNKSAAEKEEYEQRFKAMGPAPKSRRGKRADKENK</sequence>
<protein>
    <submittedName>
        <fullName evidence="2">Uncharacterized protein</fullName>
    </submittedName>
</protein>
<feature type="compositionally biased region" description="Polar residues" evidence="1">
    <location>
        <begin position="119"/>
        <end position="128"/>
    </location>
</feature>
<dbReference type="InParanoid" id="A0A165P6W5"/>
<reference evidence="2 3" key="1">
    <citation type="journal article" date="2016" name="Mol. Biol. Evol.">
        <title>Comparative Genomics of Early-Diverging Mushroom-Forming Fungi Provides Insights into the Origins of Lignocellulose Decay Capabilities.</title>
        <authorList>
            <person name="Nagy L.G."/>
            <person name="Riley R."/>
            <person name="Tritt A."/>
            <person name="Adam C."/>
            <person name="Daum C."/>
            <person name="Floudas D."/>
            <person name="Sun H."/>
            <person name="Yadav J.S."/>
            <person name="Pangilinan J."/>
            <person name="Larsson K.H."/>
            <person name="Matsuura K."/>
            <person name="Barry K."/>
            <person name="Labutti K."/>
            <person name="Kuo R."/>
            <person name="Ohm R.A."/>
            <person name="Bhattacharya S.S."/>
            <person name="Shirouzu T."/>
            <person name="Yoshinaga Y."/>
            <person name="Martin F.M."/>
            <person name="Grigoriev I.V."/>
            <person name="Hibbett D.S."/>
        </authorList>
    </citation>
    <scope>NUCLEOTIDE SEQUENCE [LARGE SCALE GENOMIC DNA]</scope>
    <source>
        <strain evidence="2 3">HHB14362 ss-1</strain>
    </source>
</reference>
<organism evidence="2 3">
    <name type="scientific">Neolentinus lepideus HHB14362 ss-1</name>
    <dbReference type="NCBI Taxonomy" id="1314782"/>
    <lineage>
        <taxon>Eukaryota</taxon>
        <taxon>Fungi</taxon>
        <taxon>Dikarya</taxon>
        <taxon>Basidiomycota</taxon>
        <taxon>Agaricomycotina</taxon>
        <taxon>Agaricomycetes</taxon>
        <taxon>Gloeophyllales</taxon>
        <taxon>Gloeophyllaceae</taxon>
        <taxon>Neolentinus</taxon>
    </lineage>
</organism>
<feature type="region of interest" description="Disordered" evidence="1">
    <location>
        <begin position="272"/>
        <end position="291"/>
    </location>
</feature>
<dbReference type="STRING" id="1314782.A0A165P6W5"/>
<feature type="compositionally biased region" description="Basic and acidic residues" evidence="1">
    <location>
        <begin position="132"/>
        <end position="143"/>
    </location>
</feature>
<dbReference type="AlphaFoldDB" id="A0A165P6W5"/>
<dbReference type="Proteomes" id="UP000076761">
    <property type="component" value="Unassembled WGS sequence"/>
</dbReference>